<dbReference type="InterPro" id="IPR037401">
    <property type="entry name" value="SnoaL-like"/>
</dbReference>
<evidence type="ECO:0000313" key="2">
    <source>
        <dbReference type="EMBL" id="KMW70906.1"/>
    </source>
</evidence>
<dbReference type="InterPro" id="IPR032710">
    <property type="entry name" value="NTF2-like_dom_sf"/>
</dbReference>
<dbReference type="GO" id="GO:0016853">
    <property type="term" value="F:isomerase activity"/>
    <property type="evidence" value="ECO:0007669"/>
    <property type="project" value="UniProtKB-KW"/>
</dbReference>
<dbReference type="Proteomes" id="UP000033607">
    <property type="component" value="Unassembled WGS sequence"/>
</dbReference>
<protein>
    <submittedName>
        <fullName evidence="2">Ketosteroid isomerase</fullName>
    </submittedName>
</protein>
<dbReference type="OrthoDB" id="459617at2"/>
<gene>
    <name evidence="2" type="ORF">WN50_30505</name>
</gene>
<feature type="domain" description="SnoaL-like" evidence="1">
    <location>
        <begin position="12"/>
        <end position="111"/>
    </location>
</feature>
<proteinExistence type="predicted"/>
<accession>A0A0J9EXR7</accession>
<evidence type="ECO:0000313" key="3">
    <source>
        <dbReference type="Proteomes" id="UP000033607"/>
    </source>
</evidence>
<keyword evidence="2" id="KW-0413">Isomerase</keyword>
<name>A0A0J9EXR7_9CYAN</name>
<dbReference type="RefSeq" id="WP_049557642.1">
    <property type="nucleotide sequence ID" value="NZ_LATL02000023.1"/>
</dbReference>
<evidence type="ECO:0000259" key="1">
    <source>
        <dbReference type="Pfam" id="PF12680"/>
    </source>
</evidence>
<reference evidence="2 3" key="1">
    <citation type="submission" date="2015-06" db="EMBL/GenBank/DDBJ databases">
        <title>Draft genome assembly of filamentous brackish cyanobacterium Limnoraphis robusta strain CS-951.</title>
        <authorList>
            <person name="Willis A."/>
            <person name="Parks M."/>
            <person name="Burford M.A."/>
        </authorList>
    </citation>
    <scope>NUCLEOTIDE SEQUENCE [LARGE SCALE GENOMIC DNA]</scope>
    <source>
        <strain evidence="2 3">CS-951</strain>
    </source>
</reference>
<comment type="caution">
    <text evidence="2">The sequence shown here is derived from an EMBL/GenBank/DDBJ whole genome shotgun (WGS) entry which is preliminary data.</text>
</comment>
<organism evidence="2 3">
    <name type="scientific">Limnoraphis robusta CS-951</name>
    <dbReference type="NCBI Taxonomy" id="1637645"/>
    <lineage>
        <taxon>Bacteria</taxon>
        <taxon>Bacillati</taxon>
        <taxon>Cyanobacteriota</taxon>
        <taxon>Cyanophyceae</taxon>
        <taxon>Oscillatoriophycideae</taxon>
        <taxon>Oscillatoriales</taxon>
        <taxon>Sirenicapillariaceae</taxon>
        <taxon>Limnoraphis</taxon>
    </lineage>
</organism>
<dbReference type="Pfam" id="PF12680">
    <property type="entry name" value="SnoaL_2"/>
    <property type="match status" value="1"/>
</dbReference>
<dbReference type="Gene3D" id="3.10.450.50">
    <property type="match status" value="1"/>
</dbReference>
<sequence length="128" mass="14501">MSPTEIEQLLIQYYHQVATLNPENWLQTFAEDALVYDPVGKPPLNVQQDAHKFFEILSKFYDKLDVTPEKIFVAGHAAAVNWKMNVVTKNGRTAEAEGIAIIEFNEAGKIQKLQSYWDEAAMKAKLMG</sequence>
<dbReference type="AlphaFoldDB" id="A0A0J9EXR7"/>
<dbReference type="EMBL" id="LATL02000023">
    <property type="protein sequence ID" value="KMW70906.1"/>
    <property type="molecule type" value="Genomic_DNA"/>
</dbReference>
<dbReference type="SUPFAM" id="SSF54427">
    <property type="entry name" value="NTF2-like"/>
    <property type="match status" value="1"/>
</dbReference>